<evidence type="ECO:0000313" key="1">
    <source>
        <dbReference type="EMBL" id="CAG8701409.1"/>
    </source>
</evidence>
<feature type="non-terminal residue" evidence="1">
    <location>
        <position position="1"/>
    </location>
</feature>
<proteinExistence type="predicted"/>
<comment type="caution">
    <text evidence="1">The sequence shown here is derived from an EMBL/GenBank/DDBJ whole genome shotgun (WGS) entry which is preliminary data.</text>
</comment>
<sequence length="73" mass="8320">YTSFLPQTSDVLYLVSGDIRLLVNTQLIDRQKTLKFKHFSDFQGLGPKDVNYLIEDLYSALVTAKAINVIKQN</sequence>
<accession>A0ACA9PDZ9</accession>
<gene>
    <name evidence="1" type="ORF">SCALOS_LOCUS10510</name>
</gene>
<feature type="non-terminal residue" evidence="1">
    <location>
        <position position="73"/>
    </location>
</feature>
<keyword evidence="2" id="KW-1185">Reference proteome</keyword>
<reference evidence="1" key="1">
    <citation type="submission" date="2021-06" db="EMBL/GenBank/DDBJ databases">
        <authorList>
            <person name="Kallberg Y."/>
            <person name="Tangrot J."/>
            <person name="Rosling A."/>
        </authorList>
    </citation>
    <scope>NUCLEOTIDE SEQUENCE</scope>
    <source>
        <strain evidence="1">AU212A</strain>
    </source>
</reference>
<organism evidence="1 2">
    <name type="scientific">Scutellospora calospora</name>
    <dbReference type="NCBI Taxonomy" id="85575"/>
    <lineage>
        <taxon>Eukaryota</taxon>
        <taxon>Fungi</taxon>
        <taxon>Fungi incertae sedis</taxon>
        <taxon>Mucoromycota</taxon>
        <taxon>Glomeromycotina</taxon>
        <taxon>Glomeromycetes</taxon>
        <taxon>Diversisporales</taxon>
        <taxon>Gigasporaceae</taxon>
        <taxon>Scutellospora</taxon>
    </lineage>
</organism>
<evidence type="ECO:0000313" key="2">
    <source>
        <dbReference type="Proteomes" id="UP000789860"/>
    </source>
</evidence>
<name>A0ACA9PDZ9_9GLOM</name>
<protein>
    <submittedName>
        <fullName evidence="1">9730_t:CDS:1</fullName>
    </submittedName>
</protein>
<dbReference type="Proteomes" id="UP000789860">
    <property type="component" value="Unassembled WGS sequence"/>
</dbReference>
<dbReference type="EMBL" id="CAJVPM010039631">
    <property type="protein sequence ID" value="CAG8701409.1"/>
    <property type="molecule type" value="Genomic_DNA"/>
</dbReference>